<dbReference type="PROSITE" id="PS50234">
    <property type="entry name" value="VWFA"/>
    <property type="match status" value="1"/>
</dbReference>
<evidence type="ECO:0000256" key="4">
    <source>
        <dbReference type="ARBA" id="ARBA00023136"/>
    </source>
</evidence>
<accession>A0A0M2UV01</accession>
<organism evidence="7 8">
    <name type="scientific">Candidatus Brocadia fulgida</name>
    <dbReference type="NCBI Taxonomy" id="380242"/>
    <lineage>
        <taxon>Bacteria</taxon>
        <taxon>Pseudomonadati</taxon>
        <taxon>Planctomycetota</taxon>
        <taxon>Candidatus Brocadiia</taxon>
        <taxon>Candidatus Brocadiales</taxon>
        <taxon>Candidatus Brocadiaceae</taxon>
        <taxon>Candidatus Brocadia</taxon>
    </lineage>
</organism>
<dbReference type="PATRIC" id="fig|380242.3.peg.2282"/>
<evidence type="ECO:0000256" key="3">
    <source>
        <dbReference type="ARBA" id="ARBA00022989"/>
    </source>
</evidence>
<dbReference type="InterPro" id="IPR011933">
    <property type="entry name" value="Double_TM_dom"/>
</dbReference>
<evidence type="ECO:0000313" key="8">
    <source>
        <dbReference type="Proteomes" id="UP000034954"/>
    </source>
</evidence>
<keyword evidence="1" id="KW-1003">Cell membrane</keyword>
<dbReference type="EMBL" id="LAQJ01000190">
    <property type="protein sequence ID" value="KKO19455.1"/>
    <property type="molecule type" value="Genomic_DNA"/>
</dbReference>
<comment type="caution">
    <text evidence="7">The sequence shown here is derived from an EMBL/GenBank/DDBJ whole genome shotgun (WGS) entry which is preliminary data.</text>
</comment>
<dbReference type="Pfam" id="PF00092">
    <property type="entry name" value="VWA"/>
    <property type="match status" value="1"/>
</dbReference>
<feature type="transmembrane region" description="Helical" evidence="5">
    <location>
        <begin position="6"/>
        <end position="23"/>
    </location>
</feature>
<name>A0A0M2UV01_9BACT</name>
<dbReference type="InterPro" id="IPR050768">
    <property type="entry name" value="UPF0353/GerABKA_families"/>
</dbReference>
<feature type="transmembrane region" description="Helical" evidence="5">
    <location>
        <begin position="50"/>
        <end position="70"/>
    </location>
</feature>
<dbReference type="Pfam" id="PF07584">
    <property type="entry name" value="BatA"/>
    <property type="match status" value="1"/>
</dbReference>
<proteinExistence type="predicted"/>
<dbReference type="CDD" id="cd01467">
    <property type="entry name" value="vWA_BatA_type"/>
    <property type="match status" value="1"/>
</dbReference>
<keyword evidence="4 5" id="KW-0472">Membrane</keyword>
<reference evidence="7 8" key="1">
    <citation type="journal article" date="2013" name="BMC Microbiol.">
        <title>Identification of the type II cytochrome c maturation pathway in anammox bacteria by comparative genomics.</title>
        <authorList>
            <person name="Ferousi C."/>
            <person name="Speth D.R."/>
            <person name="Reimann J."/>
            <person name="Op den Camp H.J."/>
            <person name="Allen J.W."/>
            <person name="Keltjens J.T."/>
            <person name="Jetten M.S."/>
        </authorList>
    </citation>
    <scope>NUCLEOTIDE SEQUENCE [LARGE SCALE GENOMIC DNA]</scope>
    <source>
        <strain evidence="7">RU1</strain>
    </source>
</reference>
<dbReference type="InterPro" id="IPR033881">
    <property type="entry name" value="vWA_BatA_type"/>
</dbReference>
<dbReference type="InterPro" id="IPR024163">
    <property type="entry name" value="Aerotolerance_reg_N"/>
</dbReference>
<feature type="transmembrane region" description="Helical" evidence="5">
    <location>
        <begin position="304"/>
        <end position="322"/>
    </location>
</feature>
<sequence length="332" mass="37168">MIFRDPLLLIFLVVVPPLIYVYFRGRGNDQVVFPSLGVLKKIKPSFAQRYRHILIVLRSTALVLLVIALSRPQYGNEQTKVVTEGIDIVLTVDVSGSMLAEDFEIGGQRYNRLHVIKPVVKDFIQKRTNDRIGLVVFAGRPYTQCPLTLDYGMLLQLLEKAQIGMVEDGTAIGSALGSSIERLKDTRAKSKVIILLTDGRNNAGEIDPFTAAEIARTFGIKIYTIGAGTKGLAPFPAVDIFGNRVMKQVKIDIDDDALKEIAKITGGNYYRATDTESLREIYHQIDKLEKTESEVTQYTEYNELFHYFLLPAFGLLLVELGLTKTKLRKLPS</sequence>
<dbReference type="Gene3D" id="3.40.50.410">
    <property type="entry name" value="von Willebrand factor, type A domain"/>
    <property type="match status" value="1"/>
</dbReference>
<evidence type="ECO:0000256" key="1">
    <source>
        <dbReference type="ARBA" id="ARBA00022475"/>
    </source>
</evidence>
<dbReference type="SMART" id="SM00327">
    <property type="entry name" value="VWA"/>
    <property type="match status" value="1"/>
</dbReference>
<keyword evidence="3 5" id="KW-1133">Transmembrane helix</keyword>
<dbReference type="AlphaFoldDB" id="A0A0M2UV01"/>
<feature type="domain" description="VWFA" evidence="6">
    <location>
        <begin position="87"/>
        <end position="285"/>
    </location>
</feature>
<evidence type="ECO:0000256" key="5">
    <source>
        <dbReference type="SAM" id="Phobius"/>
    </source>
</evidence>
<dbReference type="Proteomes" id="UP000034954">
    <property type="component" value="Unassembled WGS sequence"/>
</dbReference>
<dbReference type="InterPro" id="IPR036465">
    <property type="entry name" value="vWFA_dom_sf"/>
</dbReference>
<dbReference type="PANTHER" id="PTHR22550">
    <property type="entry name" value="SPORE GERMINATION PROTEIN"/>
    <property type="match status" value="1"/>
</dbReference>
<keyword evidence="8" id="KW-1185">Reference proteome</keyword>
<protein>
    <recommendedName>
        <fullName evidence="6">VWFA domain-containing protein</fullName>
    </recommendedName>
</protein>
<evidence type="ECO:0000256" key="2">
    <source>
        <dbReference type="ARBA" id="ARBA00022692"/>
    </source>
</evidence>
<dbReference type="PRINTS" id="PR00453">
    <property type="entry name" value="VWFADOMAIN"/>
</dbReference>
<keyword evidence="2 5" id="KW-0812">Transmembrane</keyword>
<dbReference type="SUPFAM" id="SSF53300">
    <property type="entry name" value="vWA-like"/>
    <property type="match status" value="1"/>
</dbReference>
<gene>
    <name evidence="7" type="ORF">BROFUL_01834</name>
</gene>
<evidence type="ECO:0000313" key="7">
    <source>
        <dbReference type="EMBL" id="KKO19455.1"/>
    </source>
</evidence>
<dbReference type="NCBIfam" id="TIGR02226">
    <property type="entry name" value="two_anch"/>
    <property type="match status" value="1"/>
</dbReference>
<evidence type="ECO:0000259" key="6">
    <source>
        <dbReference type="PROSITE" id="PS50234"/>
    </source>
</evidence>
<dbReference type="InterPro" id="IPR002035">
    <property type="entry name" value="VWF_A"/>
</dbReference>
<dbReference type="PANTHER" id="PTHR22550:SF5">
    <property type="entry name" value="LEUCINE ZIPPER PROTEIN 4"/>
    <property type="match status" value="1"/>
</dbReference>